<evidence type="ECO:0000313" key="1">
    <source>
        <dbReference type="EMBL" id="RDU74355.1"/>
    </source>
</evidence>
<dbReference type="Pfam" id="PF06002">
    <property type="entry name" value="CST-I"/>
    <property type="match status" value="1"/>
</dbReference>
<dbReference type="GO" id="GO:0016757">
    <property type="term" value="F:glycosyltransferase activity"/>
    <property type="evidence" value="ECO:0007669"/>
    <property type="project" value="UniProtKB-KW"/>
</dbReference>
<proteinExistence type="predicted"/>
<keyword evidence="1" id="KW-0328">Glycosyltransferase</keyword>
<dbReference type="EMBL" id="NXLX01000002">
    <property type="protein sequence ID" value="RDU74355.1"/>
    <property type="molecule type" value="Genomic_DNA"/>
</dbReference>
<reference evidence="1 2" key="1">
    <citation type="submission" date="2018-04" db="EMBL/GenBank/DDBJ databases">
        <title>Novel Campyloabacter and Helicobacter Species and Strains.</title>
        <authorList>
            <person name="Mannion A.J."/>
            <person name="Shen Z."/>
            <person name="Fox J.G."/>
        </authorList>
    </citation>
    <scope>NUCLEOTIDE SEQUENCE [LARGE SCALE GENOMIC DNA]</scope>
    <source>
        <strain evidence="1 2">MIT 04-9362</strain>
    </source>
</reference>
<accession>A0A3D8JB17</accession>
<protein>
    <submittedName>
        <fullName evidence="1">Alpha-2,3 sialyltransferase</fullName>
    </submittedName>
</protein>
<comment type="caution">
    <text evidence="1">The sequence shown here is derived from an EMBL/GenBank/DDBJ whole genome shotgun (WGS) entry which is preliminary data.</text>
</comment>
<dbReference type="RefSeq" id="WP_115578410.1">
    <property type="nucleotide sequence ID" value="NZ_NXLX01000002.1"/>
</dbReference>
<dbReference type="Gene3D" id="3.90.1480.10">
    <property type="entry name" value="Alpha-2,3-sialyltransferase"/>
    <property type="match status" value="1"/>
</dbReference>
<keyword evidence="2" id="KW-1185">Reference proteome</keyword>
<name>A0A3D8JB17_9HELI</name>
<evidence type="ECO:0000313" key="2">
    <source>
        <dbReference type="Proteomes" id="UP000256695"/>
    </source>
</evidence>
<keyword evidence="1" id="KW-0808">Transferase</keyword>
<organism evidence="1 2">
    <name type="scientific">Helicobacter anseris</name>
    <dbReference type="NCBI Taxonomy" id="375926"/>
    <lineage>
        <taxon>Bacteria</taxon>
        <taxon>Pseudomonadati</taxon>
        <taxon>Campylobacterota</taxon>
        <taxon>Epsilonproteobacteria</taxon>
        <taxon>Campylobacterales</taxon>
        <taxon>Helicobacteraceae</taxon>
        <taxon>Helicobacter</taxon>
    </lineage>
</organism>
<dbReference type="Proteomes" id="UP000256695">
    <property type="component" value="Unassembled WGS sequence"/>
</dbReference>
<dbReference type="OrthoDB" id="5318543at2"/>
<sequence>MKKSIVIAGNGPSLAQIDYSRLPEDFDVFRCNQFYFEDKYFLGKKIKGVFFNPFVLKEQFFTLHHLKKRGEYEVEDIYCNITMGIWDRQDEDGKLKNLEQILEYDFPSVKNTYPYLRQMQEFNALHKFYALYYEKRFTTGILMLIVAIAQGYKEIYLTGIDFYENGGLSYAFDVKNKKNLILQMPSFAYDDFRDLVHSKNVDIEAIRIAMQVQGIKLYCLNNNGLLSKLLPLAPKRNLKFEVLSKPDGFICDFIELPKINVRKDIDIPPPQFNLRDKIIRGLSSSGIKRDNVFIKFLLDTFKIIRGIARIIEQGIKKFIL</sequence>
<dbReference type="SUPFAM" id="SSF102414">
    <property type="entry name" value="Alpha-2,3/8-sialyltransferase CstII"/>
    <property type="match status" value="1"/>
</dbReference>
<dbReference type="InterPro" id="IPR009251">
    <property type="entry name" value="A-2_3-sialyltransferase"/>
</dbReference>
<dbReference type="AlphaFoldDB" id="A0A3D8JB17"/>
<gene>
    <name evidence="1" type="ORF">CQA57_01175</name>
</gene>
<dbReference type="InterPro" id="IPR036715">
    <property type="entry name" value="A-2_3-sialylTrfase_sf"/>
</dbReference>